<dbReference type="OrthoDB" id="5120271at2759"/>
<accession>A0A9Q8QQB6</accession>
<dbReference type="AlphaFoldDB" id="A0A9Q8QQB6"/>
<organism evidence="1 2">
    <name type="scientific">Purpureocillium takamizusanense</name>
    <dbReference type="NCBI Taxonomy" id="2060973"/>
    <lineage>
        <taxon>Eukaryota</taxon>
        <taxon>Fungi</taxon>
        <taxon>Dikarya</taxon>
        <taxon>Ascomycota</taxon>
        <taxon>Pezizomycotina</taxon>
        <taxon>Sordariomycetes</taxon>
        <taxon>Hypocreomycetidae</taxon>
        <taxon>Hypocreales</taxon>
        <taxon>Ophiocordycipitaceae</taxon>
        <taxon>Purpureocillium</taxon>
    </lineage>
</organism>
<dbReference type="InterPro" id="IPR036444">
    <property type="entry name" value="PLipase_A2_dom_sf"/>
</dbReference>
<dbReference type="EMBL" id="CP086363">
    <property type="protein sequence ID" value="UNI23813.1"/>
    <property type="molecule type" value="Genomic_DNA"/>
</dbReference>
<name>A0A9Q8QQB6_9HYPO</name>
<dbReference type="GO" id="GO:0050482">
    <property type="term" value="P:arachidonate secretion"/>
    <property type="evidence" value="ECO:0007669"/>
    <property type="project" value="InterPro"/>
</dbReference>
<dbReference type="GO" id="GO:0006644">
    <property type="term" value="P:phospholipid metabolic process"/>
    <property type="evidence" value="ECO:0007669"/>
    <property type="project" value="InterPro"/>
</dbReference>
<dbReference type="Proteomes" id="UP000829364">
    <property type="component" value="Chromosome 10"/>
</dbReference>
<gene>
    <name evidence="1" type="ORF">JDV02_009609</name>
</gene>
<proteinExistence type="predicted"/>
<dbReference type="PANTHER" id="PTHR40787">
    <property type="entry name" value="SECRETED PROTEIN"/>
    <property type="match status" value="1"/>
</dbReference>
<dbReference type="RefSeq" id="XP_047847294.1">
    <property type="nucleotide sequence ID" value="XM_047991283.1"/>
</dbReference>
<dbReference type="KEGG" id="ptkz:JDV02_009609"/>
<dbReference type="GeneID" id="72071554"/>
<dbReference type="PANTHER" id="PTHR40787:SF3">
    <property type="entry name" value="PROTEIN TRANSPORT PROTEIN SEC39"/>
    <property type="match status" value="1"/>
</dbReference>
<dbReference type="Gene3D" id="1.20.90.10">
    <property type="entry name" value="Phospholipase A2 domain"/>
    <property type="match status" value="1"/>
</dbReference>
<sequence>MPAAIPLSQSTPAHAGAHGRKHHFSHLCLCCESALAFIARFAIMRFHAVLFALASSAAAAPLADATTTSIVERQSPEAVTDQLLFSLSLPQFTARRNKKDPATLDWSSDGCTSSPDNPFGFPFLPGCHRHDFGYQNYRAQTRFTKDAKAKIDLNFKNDLYYQCQGVSAKGACESLADVYYAAVRKFGGGDASKREEQEDVDRLYDEAVARYEKAVKEAQEEGLLPVLD</sequence>
<dbReference type="SUPFAM" id="SSF48619">
    <property type="entry name" value="Phospholipase A2, PLA2"/>
    <property type="match status" value="1"/>
</dbReference>
<evidence type="ECO:0000313" key="1">
    <source>
        <dbReference type="EMBL" id="UNI23813.1"/>
    </source>
</evidence>
<protein>
    <submittedName>
        <fullName evidence="1">Uncharacterized protein</fullName>
    </submittedName>
</protein>
<reference evidence="1" key="1">
    <citation type="submission" date="2021-11" db="EMBL/GenBank/DDBJ databases">
        <title>Purpureocillium_takamizusanense_genome.</title>
        <authorList>
            <person name="Nguyen N.-H."/>
        </authorList>
    </citation>
    <scope>NUCLEOTIDE SEQUENCE</scope>
    <source>
        <strain evidence="1">PT3</strain>
    </source>
</reference>
<dbReference type="GO" id="GO:0004623">
    <property type="term" value="F:phospholipase A2 activity"/>
    <property type="evidence" value="ECO:0007669"/>
    <property type="project" value="InterPro"/>
</dbReference>
<dbReference type="InterPro" id="IPR015141">
    <property type="entry name" value="PLipase_A2_prok/fun"/>
</dbReference>
<keyword evidence="2" id="KW-1185">Reference proteome</keyword>
<evidence type="ECO:0000313" key="2">
    <source>
        <dbReference type="Proteomes" id="UP000829364"/>
    </source>
</evidence>
<dbReference type="Pfam" id="PF09056">
    <property type="entry name" value="Phospholip_A2_3"/>
    <property type="match status" value="1"/>
</dbReference>